<dbReference type="EMBL" id="BARS01051768">
    <property type="protein sequence ID" value="GAG48542.1"/>
    <property type="molecule type" value="Genomic_DNA"/>
</dbReference>
<proteinExistence type="predicted"/>
<name>X0YNQ4_9ZZZZ</name>
<accession>X0YNQ4</accession>
<reference evidence="1" key="1">
    <citation type="journal article" date="2014" name="Front. Microbiol.">
        <title>High frequency of phylogenetically diverse reductive dehalogenase-homologous genes in deep subseafloor sedimentary metagenomes.</title>
        <authorList>
            <person name="Kawai M."/>
            <person name="Futagami T."/>
            <person name="Toyoda A."/>
            <person name="Takaki Y."/>
            <person name="Nishi S."/>
            <person name="Hori S."/>
            <person name="Arai W."/>
            <person name="Tsubouchi T."/>
            <person name="Morono Y."/>
            <person name="Uchiyama I."/>
            <person name="Ito T."/>
            <person name="Fujiyama A."/>
            <person name="Inagaki F."/>
            <person name="Takami H."/>
        </authorList>
    </citation>
    <scope>NUCLEOTIDE SEQUENCE</scope>
    <source>
        <strain evidence="1">Expedition CK06-06</strain>
    </source>
</reference>
<gene>
    <name evidence="1" type="ORF">S01H1_77052</name>
</gene>
<protein>
    <submittedName>
        <fullName evidence="1">Uncharacterized protein</fullName>
    </submittedName>
</protein>
<sequence length="128" mass="14543">MTLYFPGAKSMNINPNSSKGSQYNRNFNDVLQATIKETLLGIFGAKSTKTIFKTMEKVHSIRLDDVSSKSHTFDVALKDILGTGHQIVEDMILENLFDKTGKEFEYRENFSFSDYVNSIKDSSSMKRI</sequence>
<organism evidence="1">
    <name type="scientific">marine sediment metagenome</name>
    <dbReference type="NCBI Taxonomy" id="412755"/>
    <lineage>
        <taxon>unclassified sequences</taxon>
        <taxon>metagenomes</taxon>
        <taxon>ecological metagenomes</taxon>
    </lineage>
</organism>
<evidence type="ECO:0000313" key="1">
    <source>
        <dbReference type="EMBL" id="GAG48542.1"/>
    </source>
</evidence>
<dbReference type="AlphaFoldDB" id="X0YNQ4"/>
<comment type="caution">
    <text evidence="1">The sequence shown here is derived from an EMBL/GenBank/DDBJ whole genome shotgun (WGS) entry which is preliminary data.</text>
</comment>